<evidence type="ECO:0000313" key="2">
    <source>
        <dbReference type="Proteomes" id="UP000654075"/>
    </source>
</evidence>
<proteinExistence type="predicted"/>
<sequence>GPREGSGTMAVAGVDPENCSPEKKRLLGSVPANCQAEVSKLLERYHFEEADLEVFQMNGNEDLCLANLPKFQIYLENQKVEKEKAKQAAK</sequence>
<comment type="caution">
    <text evidence="1">The sequence shown here is derived from an EMBL/GenBank/DDBJ whole genome shotgun (WGS) entry which is preliminary data.</text>
</comment>
<reference evidence="1" key="1">
    <citation type="submission" date="2021-02" db="EMBL/GenBank/DDBJ databases">
        <authorList>
            <person name="Dougan E. K."/>
            <person name="Rhodes N."/>
            <person name="Thang M."/>
            <person name="Chan C."/>
        </authorList>
    </citation>
    <scope>NUCLEOTIDE SEQUENCE</scope>
</reference>
<keyword evidence="2" id="KW-1185">Reference proteome</keyword>
<protein>
    <submittedName>
        <fullName evidence="1">Uncharacterized protein</fullName>
    </submittedName>
</protein>
<organism evidence="1 2">
    <name type="scientific">Polarella glacialis</name>
    <name type="common">Dinoflagellate</name>
    <dbReference type="NCBI Taxonomy" id="89957"/>
    <lineage>
        <taxon>Eukaryota</taxon>
        <taxon>Sar</taxon>
        <taxon>Alveolata</taxon>
        <taxon>Dinophyceae</taxon>
        <taxon>Suessiales</taxon>
        <taxon>Suessiaceae</taxon>
        <taxon>Polarella</taxon>
    </lineage>
</organism>
<gene>
    <name evidence="1" type="ORF">PGLA1383_LOCUS11503</name>
</gene>
<dbReference type="EMBL" id="CAJNNV010005956">
    <property type="protein sequence ID" value="CAE8592884.1"/>
    <property type="molecule type" value="Genomic_DNA"/>
</dbReference>
<dbReference type="Proteomes" id="UP000654075">
    <property type="component" value="Unassembled WGS sequence"/>
</dbReference>
<dbReference type="AlphaFoldDB" id="A0A813E256"/>
<name>A0A813E256_POLGL</name>
<evidence type="ECO:0000313" key="1">
    <source>
        <dbReference type="EMBL" id="CAE8592884.1"/>
    </source>
</evidence>
<feature type="non-terminal residue" evidence="1">
    <location>
        <position position="1"/>
    </location>
</feature>
<feature type="non-terminal residue" evidence="1">
    <location>
        <position position="90"/>
    </location>
</feature>
<accession>A0A813E256</accession>